<gene>
    <name evidence="1" type="ORF">CBM2594_P130013</name>
</gene>
<dbReference type="EMBL" id="OGUU01000018">
    <property type="protein sequence ID" value="SPC25137.1"/>
    <property type="molecule type" value="Genomic_DNA"/>
</dbReference>
<reference evidence="1 2" key="1">
    <citation type="submission" date="2018-01" db="EMBL/GenBank/DDBJ databases">
        <authorList>
            <person name="Clerissi C."/>
        </authorList>
    </citation>
    <scope>NUCLEOTIDE SEQUENCE [LARGE SCALE GENOMIC DNA]</scope>
    <source>
        <strain evidence="1">Cupriavidus taiwanensis STM 6021</strain>
        <plasmid evidence="2">cbm2594_p</plasmid>
    </source>
</reference>
<protein>
    <submittedName>
        <fullName evidence="1">Uncharacterized protein</fullName>
    </submittedName>
</protein>
<organism evidence="1 2">
    <name type="scientific">Cupriavidus taiwanensis</name>
    <dbReference type="NCBI Taxonomy" id="164546"/>
    <lineage>
        <taxon>Bacteria</taxon>
        <taxon>Pseudomonadati</taxon>
        <taxon>Pseudomonadota</taxon>
        <taxon>Betaproteobacteria</taxon>
        <taxon>Burkholderiales</taxon>
        <taxon>Burkholderiaceae</taxon>
        <taxon>Cupriavidus</taxon>
    </lineage>
</organism>
<dbReference type="Proteomes" id="UP000257139">
    <property type="component" value="Plasmid CBM2594_p"/>
</dbReference>
<accession>A0A7Z7NPQ4</accession>
<dbReference type="AlphaFoldDB" id="A0A7Z7NPQ4"/>
<comment type="caution">
    <text evidence="1">The sequence shown here is derived from an EMBL/GenBank/DDBJ whole genome shotgun (WGS) entry which is preliminary data.</text>
</comment>
<evidence type="ECO:0000313" key="2">
    <source>
        <dbReference type="Proteomes" id="UP000257139"/>
    </source>
</evidence>
<sequence length="22" mass="2774">MWFARYAFGLKVRRPQWDTEIC</sequence>
<name>A0A7Z7NPQ4_9BURK</name>
<proteinExistence type="predicted"/>
<geneLocation type="plasmid" evidence="2">
    <name>cbm2594_p</name>
</geneLocation>
<evidence type="ECO:0000313" key="1">
    <source>
        <dbReference type="EMBL" id="SPC25137.1"/>
    </source>
</evidence>